<evidence type="ECO:0000313" key="2">
    <source>
        <dbReference type="Proteomes" id="UP000192328"/>
    </source>
</evidence>
<accession>A0AC61PLB4</accession>
<comment type="caution">
    <text evidence="1">The sequence shown here is derived from an EMBL/GenBank/DDBJ whole genome shotgun (WGS) entry which is preliminary data.</text>
</comment>
<organism evidence="1 2">
    <name type="scientific">Aristaeella lactis</name>
    <dbReference type="NCBI Taxonomy" id="3046383"/>
    <lineage>
        <taxon>Bacteria</taxon>
        <taxon>Bacillati</taxon>
        <taxon>Bacillota</taxon>
        <taxon>Clostridia</taxon>
        <taxon>Eubacteriales</taxon>
        <taxon>Aristaeellaceae</taxon>
        <taxon>Aristaeella</taxon>
    </lineage>
</organism>
<proteinExistence type="predicted"/>
<sequence>MRNHTVAWLWRTPGRKKGYIAALTAAQVLTGFLSVGFALLTRSVVNSAVSRDGAAFRHYALLLLILTAGSLLLHMVNRWLTELSKAQLENLFKQRLTAAILRKEYAAVSAVHSGEWMNRLTNDTRIVAENYTELIPGLSGMGVRLVAAVTMLIVLDGHFTAILLPGGAAMIALSVLLRGVLKRLHTRMQESDGKLRIFLQECIGNLMIVKSYAAEEHAEQEAANRMRTHLRDRMRKNNLANLGTSGVAVAINAMYVYGIIYCARGIMSGSVSYGTLTAVMQLIAQIQGPITSISGYLPRWFAMLASAERLMEAEQLEDEQTEERMTPAQIQDFYDSRFQALRLRDVCFTYAGEDRQEILKDLSLEIRKGETVAFCGHSGCGKSTVLKLLLGMYPPDSGEITVDGQPLTAAWRGLFAYVPQGNALLHGTIRDIVSFADPAHAGDEERLGQALRTACAEEFVSGLEHGADTELGERGAGLSEGQTQRVAIARAIFSGRPVLLLDESTSALDAETEEQLLKNLRGLTDRTVIIVTHRPAALAICDRVLRFTEEGGCEA</sequence>
<dbReference type="Proteomes" id="UP000192328">
    <property type="component" value="Unassembled WGS sequence"/>
</dbReference>
<reference evidence="1" key="1">
    <citation type="submission" date="2017-04" db="EMBL/GenBank/DDBJ databases">
        <authorList>
            <person name="Varghese N."/>
            <person name="Submissions S."/>
        </authorList>
    </citation>
    <scope>NUCLEOTIDE SEQUENCE</scope>
    <source>
        <strain evidence="1">WTE2008</strain>
    </source>
</reference>
<evidence type="ECO:0000313" key="1">
    <source>
        <dbReference type="EMBL" id="SMC59385.1"/>
    </source>
</evidence>
<protein>
    <submittedName>
        <fullName evidence="1">ABC-type multidrug transport system, ATPase and permease component</fullName>
    </submittedName>
</protein>
<gene>
    <name evidence="1" type="ORF">SAMN06297397_1622</name>
</gene>
<name>A0AC61PLB4_9FIRM</name>
<dbReference type="EMBL" id="FWXZ01000002">
    <property type="protein sequence ID" value="SMC59385.1"/>
    <property type="molecule type" value="Genomic_DNA"/>
</dbReference>
<keyword evidence="2" id="KW-1185">Reference proteome</keyword>